<sequence length="173" mass="19079">MGSSTYPGSERRSTWMSSIRGPGDVEVPGFVVNEWRWYSARARRSRLSYQLMELASVLGAACVPTAVALGASGLVTALLGGGLVFIAGVRHTFDWHRNWIRFARVSRQIEREVARFGAGLEPYDDQGPGAPRLVSVINEIVRVDIEEWETWHRSRASQAANGGTDTRYLSSPG</sequence>
<evidence type="ECO:0000313" key="4">
    <source>
        <dbReference type="Proteomes" id="UP001595868"/>
    </source>
</evidence>
<accession>A0ABV8KKV1</accession>
<feature type="transmembrane region" description="Helical" evidence="2">
    <location>
        <begin position="75"/>
        <end position="93"/>
    </location>
</feature>
<feature type="compositionally biased region" description="Polar residues" evidence="1">
    <location>
        <begin position="156"/>
        <end position="173"/>
    </location>
</feature>
<proteinExistence type="predicted"/>
<name>A0ABV8KKV1_9ACTN</name>
<gene>
    <name evidence="3" type="ORF">ACFOX0_12190</name>
</gene>
<dbReference type="Proteomes" id="UP001595868">
    <property type="component" value="Unassembled WGS sequence"/>
</dbReference>
<organism evidence="3 4">
    <name type="scientific">Micromonospora zhanjiangensis</name>
    <dbReference type="NCBI Taxonomy" id="1522057"/>
    <lineage>
        <taxon>Bacteria</taxon>
        <taxon>Bacillati</taxon>
        <taxon>Actinomycetota</taxon>
        <taxon>Actinomycetes</taxon>
        <taxon>Micromonosporales</taxon>
        <taxon>Micromonosporaceae</taxon>
        <taxon>Micromonospora</taxon>
    </lineage>
</organism>
<dbReference type="EMBL" id="JBHSBN010000006">
    <property type="protein sequence ID" value="MFC4106692.1"/>
    <property type="molecule type" value="Genomic_DNA"/>
</dbReference>
<dbReference type="NCBIfam" id="NF033634">
    <property type="entry name" value="SLATT_1"/>
    <property type="match status" value="1"/>
</dbReference>
<dbReference type="Pfam" id="PF14015">
    <property type="entry name" value="DUF4231"/>
    <property type="match status" value="1"/>
</dbReference>
<keyword evidence="2" id="KW-0472">Membrane</keyword>
<keyword evidence="2" id="KW-0812">Transmembrane</keyword>
<evidence type="ECO:0000313" key="3">
    <source>
        <dbReference type="EMBL" id="MFC4106692.1"/>
    </source>
</evidence>
<reference evidence="4" key="1">
    <citation type="journal article" date="2019" name="Int. J. Syst. Evol. Microbiol.">
        <title>The Global Catalogue of Microorganisms (GCM) 10K type strain sequencing project: providing services to taxonomists for standard genome sequencing and annotation.</title>
        <authorList>
            <consortium name="The Broad Institute Genomics Platform"/>
            <consortium name="The Broad Institute Genome Sequencing Center for Infectious Disease"/>
            <person name="Wu L."/>
            <person name="Ma J."/>
        </authorList>
    </citation>
    <scope>NUCLEOTIDE SEQUENCE [LARGE SCALE GENOMIC DNA]</scope>
    <source>
        <strain evidence="4">2902at01</strain>
    </source>
</reference>
<feature type="region of interest" description="Disordered" evidence="1">
    <location>
        <begin position="154"/>
        <end position="173"/>
    </location>
</feature>
<dbReference type="InterPro" id="IPR025325">
    <property type="entry name" value="DUF4231"/>
</dbReference>
<evidence type="ECO:0000256" key="1">
    <source>
        <dbReference type="SAM" id="MobiDB-lite"/>
    </source>
</evidence>
<keyword evidence="4" id="KW-1185">Reference proteome</keyword>
<protein>
    <submittedName>
        <fullName evidence="3">DUF4231 domain-containing protein</fullName>
    </submittedName>
</protein>
<keyword evidence="2" id="KW-1133">Transmembrane helix</keyword>
<comment type="caution">
    <text evidence="3">The sequence shown here is derived from an EMBL/GenBank/DDBJ whole genome shotgun (WGS) entry which is preliminary data.</text>
</comment>
<evidence type="ECO:0000256" key="2">
    <source>
        <dbReference type="SAM" id="Phobius"/>
    </source>
</evidence>